<name>A0ABT3FUY3_9BACT</name>
<evidence type="ECO:0000313" key="1">
    <source>
        <dbReference type="EMBL" id="MCW1887378.1"/>
    </source>
</evidence>
<accession>A0ABT3FUY3</accession>
<dbReference type="Proteomes" id="UP001207930">
    <property type="component" value="Unassembled WGS sequence"/>
</dbReference>
<dbReference type="EMBL" id="JAPDDS010000017">
    <property type="protein sequence ID" value="MCW1887378.1"/>
    <property type="molecule type" value="Genomic_DNA"/>
</dbReference>
<comment type="caution">
    <text evidence="1">The sequence shown here is derived from an EMBL/GenBank/DDBJ whole genome shotgun (WGS) entry which is preliminary data.</text>
</comment>
<keyword evidence="2" id="KW-1185">Reference proteome</keyword>
<proteinExistence type="predicted"/>
<sequence length="97" mass="10651">MKSVSEILSQLGLGHDRQSEDAIGWQLLDQMRAEGSVVLVKLDGERTLDPYTLVISGGPLGENYFRKDGSSINELIAEGANFYDGLIWRGEALDPQV</sequence>
<reference evidence="1 2" key="1">
    <citation type="submission" date="2022-10" db="EMBL/GenBank/DDBJ databases">
        <title>Luteolibacter flavescens strain MCCC 1K03193, whole genome shotgun sequencing project.</title>
        <authorList>
            <person name="Zhao G."/>
            <person name="Shen L."/>
        </authorList>
    </citation>
    <scope>NUCLEOTIDE SEQUENCE [LARGE SCALE GENOMIC DNA]</scope>
    <source>
        <strain evidence="1 2">MCCC 1K03193</strain>
    </source>
</reference>
<gene>
    <name evidence="1" type="ORF">OKA04_21755</name>
</gene>
<organism evidence="1 2">
    <name type="scientific">Luteolibacter flavescens</name>
    <dbReference type="NCBI Taxonomy" id="1859460"/>
    <lineage>
        <taxon>Bacteria</taxon>
        <taxon>Pseudomonadati</taxon>
        <taxon>Verrucomicrobiota</taxon>
        <taxon>Verrucomicrobiia</taxon>
        <taxon>Verrucomicrobiales</taxon>
        <taxon>Verrucomicrobiaceae</taxon>
        <taxon>Luteolibacter</taxon>
    </lineage>
</organism>
<dbReference type="RefSeq" id="WP_264503334.1">
    <property type="nucleotide sequence ID" value="NZ_JAPDDS010000017.1"/>
</dbReference>
<protein>
    <submittedName>
        <fullName evidence="1">Uncharacterized protein</fullName>
    </submittedName>
</protein>
<evidence type="ECO:0000313" key="2">
    <source>
        <dbReference type="Proteomes" id="UP001207930"/>
    </source>
</evidence>